<feature type="repeat" description="Hemopexin" evidence="12">
    <location>
        <begin position="399"/>
        <end position="445"/>
    </location>
</feature>
<dbReference type="Pfam" id="PF00413">
    <property type="entry name" value="Peptidase_M10"/>
    <property type="match status" value="1"/>
</dbReference>
<dbReference type="GO" id="GO:0004222">
    <property type="term" value="F:metalloendopeptidase activity"/>
    <property type="evidence" value="ECO:0007669"/>
    <property type="project" value="InterPro"/>
</dbReference>
<evidence type="ECO:0000256" key="8">
    <source>
        <dbReference type="PIRSR" id="PIRSR001191-1"/>
    </source>
</evidence>
<keyword evidence="2" id="KW-0645">Protease</keyword>
<feature type="binding site" description="in inhibited form" evidence="10">
    <location>
        <position position="110"/>
    </location>
    <ligand>
        <name>Zn(2+)</name>
        <dbReference type="ChEBI" id="CHEBI:29105"/>
        <label>2</label>
        <note>catalytic</note>
    </ligand>
</feature>
<evidence type="ECO:0000256" key="9">
    <source>
        <dbReference type="PIRSR" id="PIRSR001191-2"/>
    </source>
</evidence>
<dbReference type="Gene3D" id="2.110.10.10">
    <property type="entry name" value="Hemopexin-like domain"/>
    <property type="match status" value="1"/>
</dbReference>
<dbReference type="SMART" id="SM00235">
    <property type="entry name" value="ZnMc"/>
    <property type="match status" value="1"/>
</dbReference>
<feature type="repeat" description="Hemopexin" evidence="12">
    <location>
        <begin position="446"/>
        <end position="497"/>
    </location>
</feature>
<evidence type="ECO:0000256" key="7">
    <source>
        <dbReference type="ARBA" id="ARBA00023049"/>
    </source>
</evidence>
<dbReference type="Pfam" id="PF00045">
    <property type="entry name" value="Hemopexin"/>
    <property type="match status" value="2"/>
</dbReference>
<dbReference type="PANTHER" id="PTHR10201">
    <property type="entry name" value="MATRIX METALLOPROTEINASE"/>
    <property type="match status" value="1"/>
</dbReference>
<feature type="chain" id="PRO_5042875745" description="Peptidase metallopeptidase domain-containing protein" evidence="14">
    <location>
        <begin position="22"/>
        <end position="617"/>
    </location>
</feature>
<dbReference type="InterPro" id="IPR001818">
    <property type="entry name" value="Pept_M10_metallopeptidase"/>
</dbReference>
<dbReference type="Proteomes" id="UP001374579">
    <property type="component" value="Unassembled WGS sequence"/>
</dbReference>
<dbReference type="GO" id="GO:0030574">
    <property type="term" value="P:collagen catabolic process"/>
    <property type="evidence" value="ECO:0007669"/>
    <property type="project" value="TreeGrafter"/>
</dbReference>
<dbReference type="InterPro" id="IPR024079">
    <property type="entry name" value="MetalloPept_cat_dom_sf"/>
</dbReference>
<feature type="binding site" evidence="9">
    <location>
        <position position="251"/>
    </location>
    <ligand>
        <name>Zn(2+)</name>
        <dbReference type="ChEBI" id="CHEBI:29105"/>
        <label>2</label>
        <note>catalytic</note>
    </ligand>
</feature>
<feature type="signal peptide" evidence="14">
    <location>
        <begin position="1"/>
        <end position="21"/>
    </location>
</feature>
<keyword evidence="6 9" id="KW-0862">Zinc</keyword>
<gene>
    <name evidence="16" type="ORF">V1264_022053</name>
</gene>
<keyword evidence="5" id="KW-0378">Hydrolase</keyword>
<evidence type="ECO:0000256" key="2">
    <source>
        <dbReference type="ARBA" id="ARBA00022670"/>
    </source>
</evidence>
<evidence type="ECO:0000256" key="4">
    <source>
        <dbReference type="ARBA" id="ARBA00022729"/>
    </source>
</evidence>
<evidence type="ECO:0000256" key="11">
    <source>
        <dbReference type="PIRSR" id="PIRSR621190-4"/>
    </source>
</evidence>
<evidence type="ECO:0000256" key="5">
    <source>
        <dbReference type="ARBA" id="ARBA00022801"/>
    </source>
</evidence>
<comment type="caution">
    <text evidence="16">The sequence shown here is derived from an EMBL/GenBank/DDBJ whole genome shotgun (WGS) entry which is preliminary data.</text>
</comment>
<keyword evidence="17" id="KW-1185">Reference proteome</keyword>
<evidence type="ECO:0000256" key="14">
    <source>
        <dbReference type="SAM" id="SignalP"/>
    </source>
</evidence>
<dbReference type="GO" id="GO:0005615">
    <property type="term" value="C:extracellular space"/>
    <property type="evidence" value="ECO:0007669"/>
    <property type="project" value="TreeGrafter"/>
</dbReference>
<evidence type="ECO:0000313" key="17">
    <source>
        <dbReference type="Proteomes" id="UP001374579"/>
    </source>
</evidence>
<feature type="modified residue" description="Phosphotyrosine; by PKDCC" evidence="11">
    <location>
        <position position="434"/>
    </location>
</feature>
<feature type="binding site" evidence="9">
    <location>
        <position position="255"/>
    </location>
    <ligand>
        <name>Zn(2+)</name>
        <dbReference type="ChEBI" id="CHEBI:29105"/>
        <label>2</label>
        <note>catalytic</note>
    </ligand>
</feature>
<comment type="cofactor">
    <cofactor evidence="10">
        <name>Zn(2+)</name>
        <dbReference type="ChEBI" id="CHEBI:29105"/>
    </cofactor>
    <text evidence="10">Binds 2 Zn(2+) ions per subunit.</text>
</comment>
<feature type="binding site" evidence="10">
    <location>
        <position position="269"/>
    </location>
    <ligand>
        <name>Zn(2+)</name>
        <dbReference type="ChEBI" id="CHEBI:29105"/>
        <label>2</label>
        <note>catalytic</note>
    </ligand>
</feature>
<feature type="region of interest" description="Disordered" evidence="13">
    <location>
        <begin position="297"/>
        <end position="345"/>
    </location>
</feature>
<comment type="similarity">
    <text evidence="1">Belongs to the peptidase M10A family.</text>
</comment>
<feature type="binding site" evidence="10">
    <location>
        <position position="233"/>
    </location>
    <ligand>
        <name>Ca(2+)</name>
        <dbReference type="ChEBI" id="CHEBI:29108"/>
        <label>1</label>
    </ligand>
</feature>
<dbReference type="GO" id="GO:0006508">
    <property type="term" value="P:proteolysis"/>
    <property type="evidence" value="ECO:0007669"/>
    <property type="project" value="UniProtKB-KW"/>
</dbReference>
<feature type="binding site" evidence="10">
    <location>
        <position position="224"/>
    </location>
    <ligand>
        <name>Ca(2+)</name>
        <dbReference type="ChEBI" id="CHEBI:29108"/>
        <label>2</label>
    </ligand>
</feature>
<feature type="binding site" evidence="10">
    <location>
        <position position="358"/>
    </location>
    <ligand>
        <name>Ca(2+)</name>
        <dbReference type="ChEBI" id="CHEBI:29108"/>
        <label>5</label>
    </ligand>
</feature>
<evidence type="ECO:0000256" key="6">
    <source>
        <dbReference type="ARBA" id="ARBA00022833"/>
    </source>
</evidence>
<feature type="binding site" evidence="10">
    <location>
        <position position="208"/>
    </location>
    <ligand>
        <name>Ca(2+)</name>
        <dbReference type="ChEBI" id="CHEBI:29108"/>
        <label>3</label>
    </ligand>
</feature>
<dbReference type="PANTHER" id="PTHR10201:SF291">
    <property type="entry name" value="MATRIX METALLOPROTEINASE 1, ISOFORM C-RELATED"/>
    <property type="match status" value="1"/>
</dbReference>
<feature type="binding site" evidence="10">
    <location>
        <position position="356"/>
    </location>
    <ligand>
        <name>Ca(2+)</name>
        <dbReference type="ChEBI" id="CHEBI:29108"/>
        <label>4</label>
    </ligand>
</feature>
<dbReference type="PIRSF" id="PIRSF001191">
    <property type="entry name" value="Peptidase_M10A_matrix"/>
    <property type="match status" value="1"/>
</dbReference>
<dbReference type="SUPFAM" id="SSF50923">
    <property type="entry name" value="Hemopexin-like domain"/>
    <property type="match status" value="1"/>
</dbReference>
<feature type="repeat" description="Hemopexin" evidence="12">
    <location>
        <begin position="498"/>
        <end position="542"/>
    </location>
</feature>
<dbReference type="PROSITE" id="PS51642">
    <property type="entry name" value="HEMOPEXIN_2"/>
    <property type="match status" value="4"/>
</dbReference>
<feature type="binding site" evidence="10">
    <location>
        <position position="230"/>
    </location>
    <ligand>
        <name>Ca(2+)</name>
        <dbReference type="ChEBI" id="CHEBI:29108"/>
        <label>3</label>
    </ligand>
</feature>
<feature type="binding site" evidence="10">
    <location>
        <position position="405"/>
    </location>
    <ligand>
        <name>Ca(2+)</name>
        <dbReference type="ChEBI" id="CHEBI:29108"/>
        <label>5</label>
    </ligand>
</feature>
<dbReference type="InterPro" id="IPR006026">
    <property type="entry name" value="Peptidase_Metallo"/>
</dbReference>
<keyword evidence="10" id="KW-0106">Calcium</keyword>
<feature type="binding site" evidence="10">
    <location>
        <position position="198"/>
    </location>
    <ligand>
        <name>Zn(2+)</name>
        <dbReference type="ChEBI" id="CHEBI:29105"/>
        <label>1</label>
    </ligand>
</feature>
<feature type="binding site" evidence="10">
    <location>
        <position position="207"/>
    </location>
    <ligand>
        <name>Ca(2+)</name>
        <dbReference type="ChEBI" id="CHEBI:29108"/>
        <label>3</label>
    </ligand>
</feature>
<evidence type="ECO:0000256" key="10">
    <source>
        <dbReference type="PIRSR" id="PIRSR621190-2"/>
    </source>
</evidence>
<keyword evidence="4 14" id="KW-0732">Signal</keyword>
<proteinExistence type="inferred from homology"/>
<feature type="domain" description="Peptidase metallopeptidase" evidence="15">
    <location>
        <begin position="136"/>
        <end position="295"/>
    </location>
</feature>
<evidence type="ECO:0000313" key="16">
    <source>
        <dbReference type="EMBL" id="KAK7088086.1"/>
    </source>
</evidence>
<feature type="binding site" evidence="9">
    <location>
        <position position="261"/>
    </location>
    <ligand>
        <name>Zn(2+)</name>
        <dbReference type="ChEBI" id="CHEBI:29105"/>
        <label>2</label>
        <note>catalytic</note>
    </ligand>
</feature>
<dbReference type="AlphaFoldDB" id="A0AAN9AJP5"/>
<dbReference type="EMBL" id="JBAMIC010004070">
    <property type="protein sequence ID" value="KAK7088086.1"/>
    <property type="molecule type" value="Genomic_DNA"/>
</dbReference>
<evidence type="ECO:0000256" key="12">
    <source>
        <dbReference type="PROSITE-ProRule" id="PRU01011"/>
    </source>
</evidence>
<dbReference type="CDD" id="cd04278">
    <property type="entry name" value="ZnMc_MMP"/>
    <property type="match status" value="1"/>
</dbReference>
<dbReference type="SMART" id="SM00120">
    <property type="entry name" value="HX"/>
    <property type="match status" value="4"/>
</dbReference>
<dbReference type="InterPro" id="IPR033739">
    <property type="entry name" value="M10A_MMP"/>
</dbReference>
<feature type="compositionally biased region" description="Low complexity" evidence="13">
    <location>
        <begin position="298"/>
        <end position="340"/>
    </location>
</feature>
<keyword evidence="3 9" id="KW-0479">Metal-binding</keyword>
<sequence>MVGRVTVTVFALCLTLEAARAASIFNVGQTSDSAEKEASLDREKRDTFDMMGFLQHYGYLEKTRGRNRGFVYHSEATITQAIKDFQEFTGLPVTGHLDQTTVNKMRSPRCGFPDMPHGPRNASSGRLSAPQNFITLGTRWGKDTVTWKPSRLSRKMPEGDQWRALERGLKHWSDVTPLKFRPTTGDADIDIVFARGDHGDGYHNRFDGAGGVLAHAFQPGPGMGGNTHFDEDENWSLGTGHGSDLEIVAAHEFGHALGLGHSNVHGALMAPYYSYSPDLQLHSDDIKGIQALYGSRRTTTTTTTTTSTTPSTTTTTTTTPTPTTTTPTPTTTTPTTTTTTNGPSLPSYCGPDFRVDAIAGGEQGVSYLFRFDKVYKVGSWGLEPGYPKYITEVFERAPRRHISAAVYLPSTRTHYLFKGTRVWRYTDFRLDASYPRTWMSYQDYFRFRPSAALTFTYGASITKIFMFGDGSFWEWDPRTEKVVPGYPLQTSVYWIGAPQHPEAATSNTDNNFYFFKGNKYFKLHNRVSAGEPKPLGKNWFGYACGASYIQNDGPTKVDNQRGDLADMKAKDAADELFGTSDVLLKDIPQEKVAPLPFEFDLGVAASGHRNERYYDNY</sequence>
<feature type="binding site" evidence="10">
    <location>
        <position position="200"/>
    </location>
    <ligand>
        <name>Zn(2+)</name>
        <dbReference type="ChEBI" id="CHEBI:29105"/>
        <label>1</label>
    </ligand>
</feature>
<dbReference type="Pfam" id="PF01471">
    <property type="entry name" value="PG_binding_1"/>
    <property type="match status" value="1"/>
</dbReference>
<dbReference type="InterPro" id="IPR018487">
    <property type="entry name" value="Hemopexin-like_repeat"/>
</dbReference>
<evidence type="ECO:0000259" key="15">
    <source>
        <dbReference type="SMART" id="SM00235"/>
    </source>
</evidence>
<dbReference type="Gene3D" id="3.40.390.10">
    <property type="entry name" value="Collagenase (Catalytic Domain)"/>
    <property type="match status" value="1"/>
</dbReference>
<dbReference type="InterPro" id="IPR036365">
    <property type="entry name" value="PGBD-like_sf"/>
</dbReference>
<accession>A0AAN9AJP5</accession>
<dbReference type="GO" id="GO:0030198">
    <property type="term" value="P:extracellular matrix organization"/>
    <property type="evidence" value="ECO:0007669"/>
    <property type="project" value="TreeGrafter"/>
</dbReference>
<dbReference type="GO" id="GO:0008270">
    <property type="term" value="F:zinc ion binding"/>
    <property type="evidence" value="ECO:0007669"/>
    <property type="project" value="InterPro"/>
</dbReference>
<dbReference type="InterPro" id="IPR021190">
    <property type="entry name" value="Pept_M10A"/>
</dbReference>
<dbReference type="InterPro" id="IPR002477">
    <property type="entry name" value="Peptidoglycan-bd-like"/>
</dbReference>
<protein>
    <recommendedName>
        <fullName evidence="15">Peptidase metallopeptidase domain-containing protein</fullName>
    </recommendedName>
</protein>
<dbReference type="GO" id="GO:0031012">
    <property type="term" value="C:extracellular matrix"/>
    <property type="evidence" value="ECO:0007669"/>
    <property type="project" value="InterPro"/>
</dbReference>
<dbReference type="SUPFAM" id="SSF47090">
    <property type="entry name" value="PGBD-like"/>
    <property type="match status" value="1"/>
</dbReference>
<feature type="binding site" evidence="10">
    <location>
        <position position="188"/>
    </location>
    <ligand>
        <name>Ca(2+)</name>
        <dbReference type="ChEBI" id="CHEBI:29108"/>
        <label>2</label>
    </ligand>
</feature>
<feature type="binding site" evidence="10">
    <location>
        <position position="233"/>
    </location>
    <ligand>
        <name>Ca(2+)</name>
        <dbReference type="ChEBI" id="CHEBI:29108"/>
        <label>3</label>
    </ligand>
</feature>
<keyword evidence="7" id="KW-0482">Metalloprotease</keyword>
<evidence type="ECO:0000256" key="1">
    <source>
        <dbReference type="ARBA" id="ARBA00010370"/>
    </source>
</evidence>
<feature type="binding site" evidence="10">
    <location>
        <position position="215"/>
    </location>
    <ligand>
        <name>Zn(2+)</name>
        <dbReference type="ChEBI" id="CHEBI:29105"/>
        <label>1</label>
    </ligand>
</feature>
<comment type="cofactor">
    <cofactor evidence="10">
        <name>Ca(2+)</name>
        <dbReference type="ChEBI" id="CHEBI:29108"/>
    </cofactor>
    <text evidence="10">Can bind about 5 Ca(2+) ions per subunit.</text>
</comment>
<feature type="active site" evidence="8">
    <location>
        <position position="252"/>
    </location>
</feature>
<evidence type="ECO:0000256" key="13">
    <source>
        <dbReference type="SAM" id="MobiDB-lite"/>
    </source>
</evidence>
<dbReference type="SUPFAM" id="SSF55486">
    <property type="entry name" value="Metalloproteases ('zincins'), catalytic domain"/>
    <property type="match status" value="1"/>
</dbReference>
<evidence type="ECO:0000256" key="3">
    <source>
        <dbReference type="ARBA" id="ARBA00022723"/>
    </source>
</evidence>
<name>A0AAN9AJP5_9CAEN</name>
<reference evidence="16 17" key="1">
    <citation type="submission" date="2024-02" db="EMBL/GenBank/DDBJ databases">
        <title>Chromosome-scale genome assembly of the rough periwinkle Littorina saxatilis.</title>
        <authorList>
            <person name="De Jode A."/>
            <person name="Faria R."/>
            <person name="Formenti G."/>
            <person name="Sims Y."/>
            <person name="Smith T.P."/>
            <person name="Tracey A."/>
            <person name="Wood J.M.D."/>
            <person name="Zagrodzka Z.B."/>
            <person name="Johannesson K."/>
            <person name="Butlin R.K."/>
            <person name="Leder E.H."/>
        </authorList>
    </citation>
    <scope>NUCLEOTIDE SEQUENCE [LARGE SCALE GENOMIC DNA]</scope>
    <source>
        <strain evidence="16">Snail1</strain>
        <tissue evidence="16">Muscle</tissue>
    </source>
</reference>
<dbReference type="PRINTS" id="PR00138">
    <property type="entry name" value="MATRIXIN"/>
</dbReference>
<feature type="binding site" evidence="10">
    <location>
        <position position="228"/>
    </location>
    <ligand>
        <name>Zn(2+)</name>
        <dbReference type="ChEBI" id="CHEBI:29105"/>
        <label>1</label>
    </ligand>
</feature>
<feature type="repeat" description="Hemopexin" evidence="12">
    <location>
        <begin position="346"/>
        <end position="397"/>
    </location>
</feature>
<dbReference type="InterPro" id="IPR036375">
    <property type="entry name" value="Hemopexin-like_dom_sf"/>
</dbReference>
<organism evidence="16 17">
    <name type="scientific">Littorina saxatilis</name>
    <dbReference type="NCBI Taxonomy" id="31220"/>
    <lineage>
        <taxon>Eukaryota</taxon>
        <taxon>Metazoa</taxon>
        <taxon>Spiralia</taxon>
        <taxon>Lophotrochozoa</taxon>
        <taxon>Mollusca</taxon>
        <taxon>Gastropoda</taxon>
        <taxon>Caenogastropoda</taxon>
        <taxon>Littorinimorpha</taxon>
        <taxon>Littorinoidea</taxon>
        <taxon>Littorinidae</taxon>
        <taxon>Littorina</taxon>
    </lineage>
</organism>